<reference evidence="1" key="1">
    <citation type="submission" date="2020-08" db="EMBL/GenBank/DDBJ databases">
        <title>Complete genome sequence of Weissella confusa strain FS54 provides insights into metabolic potential.</title>
        <authorList>
            <person name="Fhoula I."/>
            <person name="Najjari A."/>
            <person name="Lekired A."/>
            <person name="Bessrour-Aouam N."/>
            <person name="Jaballah S."/>
            <person name="Klibi N."/>
            <person name="Ouzari H.-I."/>
        </authorList>
    </citation>
    <scope>NUCLEOTIDE SEQUENCE</scope>
    <source>
        <strain evidence="1">FS54</strain>
    </source>
</reference>
<proteinExistence type="predicted"/>
<dbReference type="Proteomes" id="UP000650485">
    <property type="component" value="Unassembled WGS sequence"/>
</dbReference>
<accession>A0A923NJ83</accession>
<gene>
    <name evidence="1" type="ORF">H7R52_16925</name>
</gene>
<name>A0A923NJ83_WEICO</name>
<organism evidence="1 2">
    <name type="scientific">Weissella confusa</name>
    <name type="common">Lactobacillus confusus</name>
    <dbReference type="NCBI Taxonomy" id="1583"/>
    <lineage>
        <taxon>Bacteria</taxon>
        <taxon>Bacillati</taxon>
        <taxon>Bacillota</taxon>
        <taxon>Bacilli</taxon>
        <taxon>Lactobacillales</taxon>
        <taxon>Lactobacillaceae</taxon>
        <taxon>Weissella</taxon>
    </lineage>
</organism>
<dbReference type="AlphaFoldDB" id="A0A923NJ83"/>
<protein>
    <submittedName>
        <fullName evidence="1">Uncharacterized protein</fullName>
    </submittedName>
</protein>
<evidence type="ECO:0000313" key="2">
    <source>
        <dbReference type="Proteomes" id="UP000650485"/>
    </source>
</evidence>
<sequence length="55" mass="5838">MILVMKNVQAAQQALAAATAAGLQNVYAHEERVGFATVSERNECGDAIGRVDSFN</sequence>
<comment type="caution">
    <text evidence="1">The sequence shown here is derived from an EMBL/GenBank/DDBJ whole genome shotgun (WGS) entry which is preliminary data.</text>
</comment>
<evidence type="ECO:0000313" key="1">
    <source>
        <dbReference type="EMBL" id="MBC6499723.1"/>
    </source>
</evidence>
<dbReference type="EMBL" id="JACSZT010000021">
    <property type="protein sequence ID" value="MBC6499723.1"/>
    <property type="molecule type" value="Genomic_DNA"/>
</dbReference>